<name>A0AA37QJA5_9BACT</name>
<evidence type="ECO:0000256" key="4">
    <source>
        <dbReference type="ARBA" id="ARBA00022692"/>
    </source>
</evidence>
<dbReference type="PANTHER" id="PTHR30558">
    <property type="entry name" value="EXBD MEMBRANE COMPONENT OF PMF-DRIVEN MACROMOLECULE IMPORT SYSTEM"/>
    <property type="match status" value="1"/>
</dbReference>
<proteinExistence type="inferred from homology"/>
<evidence type="ECO:0000256" key="5">
    <source>
        <dbReference type="ARBA" id="ARBA00022989"/>
    </source>
</evidence>
<dbReference type="Proteomes" id="UP001161325">
    <property type="component" value="Unassembled WGS sequence"/>
</dbReference>
<dbReference type="InterPro" id="IPR003400">
    <property type="entry name" value="ExbD"/>
</dbReference>
<keyword evidence="6 8" id="KW-0472">Membrane</keyword>
<dbReference type="EMBL" id="BRXS01000006">
    <property type="protein sequence ID" value="GLC27540.1"/>
    <property type="molecule type" value="Genomic_DNA"/>
</dbReference>
<dbReference type="GO" id="GO:0015031">
    <property type="term" value="P:protein transport"/>
    <property type="evidence" value="ECO:0007669"/>
    <property type="project" value="UniProtKB-KW"/>
</dbReference>
<keyword evidence="7" id="KW-0653">Protein transport</keyword>
<evidence type="ECO:0000313" key="9">
    <source>
        <dbReference type="EMBL" id="GLC27540.1"/>
    </source>
</evidence>
<dbReference type="AlphaFoldDB" id="A0AA37QJA5"/>
<sequence length="137" mass="14696">MSRRRRERFALNAEINVVSLIDVMMLLMVIFMITAPMMQGGVDIALPTAKARPLEAKRSLSVSVTRDGRIFVDETPLSLAEFEGSFRTLAEQKGSAGGVYLRADAGVPYGTVVRVLGVMRASGVGDVGLVAEPEATP</sequence>
<keyword evidence="7" id="KW-0813">Transport</keyword>
<evidence type="ECO:0000256" key="6">
    <source>
        <dbReference type="ARBA" id="ARBA00023136"/>
    </source>
</evidence>
<evidence type="ECO:0000256" key="3">
    <source>
        <dbReference type="ARBA" id="ARBA00022475"/>
    </source>
</evidence>
<feature type="transmembrane region" description="Helical" evidence="8">
    <location>
        <begin position="20"/>
        <end position="38"/>
    </location>
</feature>
<evidence type="ECO:0000256" key="1">
    <source>
        <dbReference type="ARBA" id="ARBA00004162"/>
    </source>
</evidence>
<protein>
    <submittedName>
        <fullName evidence="9">Protein TolR</fullName>
    </submittedName>
</protein>
<evidence type="ECO:0000256" key="2">
    <source>
        <dbReference type="ARBA" id="ARBA00005811"/>
    </source>
</evidence>
<gene>
    <name evidence="9" type="ORF">rosag_40530</name>
</gene>
<keyword evidence="3" id="KW-1003">Cell membrane</keyword>
<keyword evidence="5 8" id="KW-1133">Transmembrane helix</keyword>
<keyword evidence="10" id="KW-1185">Reference proteome</keyword>
<evidence type="ECO:0000313" key="10">
    <source>
        <dbReference type="Proteomes" id="UP001161325"/>
    </source>
</evidence>
<evidence type="ECO:0000256" key="7">
    <source>
        <dbReference type="RuleBase" id="RU003879"/>
    </source>
</evidence>
<dbReference type="GO" id="GO:0005886">
    <property type="term" value="C:plasma membrane"/>
    <property type="evidence" value="ECO:0007669"/>
    <property type="project" value="UniProtKB-SubCell"/>
</dbReference>
<comment type="similarity">
    <text evidence="2 7">Belongs to the ExbD/TolR family.</text>
</comment>
<dbReference type="PANTHER" id="PTHR30558:SF7">
    <property type="entry name" value="TOL-PAL SYSTEM PROTEIN TOLR"/>
    <property type="match status" value="1"/>
</dbReference>
<dbReference type="Pfam" id="PF02472">
    <property type="entry name" value="ExbD"/>
    <property type="match status" value="1"/>
</dbReference>
<dbReference type="Gene3D" id="3.30.420.270">
    <property type="match status" value="1"/>
</dbReference>
<comment type="subcellular location">
    <subcellularLocation>
        <location evidence="1">Cell membrane</location>
        <topology evidence="1">Single-pass membrane protein</topology>
    </subcellularLocation>
    <subcellularLocation>
        <location evidence="7">Cell membrane</location>
        <topology evidence="7">Single-pass type II membrane protein</topology>
    </subcellularLocation>
</comment>
<dbReference type="RefSeq" id="WP_284351977.1">
    <property type="nucleotide sequence ID" value="NZ_BRXS01000006.1"/>
</dbReference>
<accession>A0AA37QJA5</accession>
<keyword evidence="4 7" id="KW-0812">Transmembrane</keyword>
<dbReference type="GO" id="GO:0022857">
    <property type="term" value="F:transmembrane transporter activity"/>
    <property type="evidence" value="ECO:0007669"/>
    <property type="project" value="InterPro"/>
</dbReference>
<evidence type="ECO:0000256" key="8">
    <source>
        <dbReference type="SAM" id="Phobius"/>
    </source>
</evidence>
<organism evidence="9 10">
    <name type="scientific">Roseisolibacter agri</name>
    <dbReference type="NCBI Taxonomy" id="2014610"/>
    <lineage>
        <taxon>Bacteria</taxon>
        <taxon>Pseudomonadati</taxon>
        <taxon>Gemmatimonadota</taxon>
        <taxon>Gemmatimonadia</taxon>
        <taxon>Gemmatimonadales</taxon>
        <taxon>Gemmatimonadaceae</taxon>
        <taxon>Roseisolibacter</taxon>
    </lineage>
</organism>
<reference evidence="9" key="1">
    <citation type="submission" date="2022-08" db="EMBL/GenBank/DDBJ databases">
        <title>Draft genome sequencing of Roseisolibacter agri AW1220.</title>
        <authorList>
            <person name="Tobiishi Y."/>
            <person name="Tonouchi A."/>
        </authorList>
    </citation>
    <scope>NUCLEOTIDE SEQUENCE</scope>
    <source>
        <strain evidence="9">AW1220</strain>
    </source>
</reference>
<comment type="caution">
    <text evidence="9">The sequence shown here is derived from an EMBL/GenBank/DDBJ whole genome shotgun (WGS) entry which is preliminary data.</text>
</comment>